<keyword evidence="5 7" id="KW-0472">Membrane</keyword>
<comment type="similarity">
    <text evidence="2">Belongs to the EamA transporter family.</text>
</comment>
<dbReference type="AlphaFoldDB" id="A0AA40V5H6"/>
<evidence type="ECO:0000259" key="8">
    <source>
        <dbReference type="Pfam" id="PF00892"/>
    </source>
</evidence>
<protein>
    <submittedName>
        <fullName evidence="9">DMT family transporter</fullName>
    </submittedName>
</protein>
<dbReference type="GO" id="GO:0016020">
    <property type="term" value="C:membrane"/>
    <property type="evidence" value="ECO:0007669"/>
    <property type="project" value="UniProtKB-SubCell"/>
</dbReference>
<feature type="transmembrane region" description="Helical" evidence="7">
    <location>
        <begin position="247"/>
        <end position="266"/>
    </location>
</feature>
<feature type="transmembrane region" description="Helical" evidence="7">
    <location>
        <begin position="38"/>
        <end position="58"/>
    </location>
</feature>
<keyword evidence="4 7" id="KW-1133">Transmembrane helix</keyword>
<dbReference type="Pfam" id="PF00892">
    <property type="entry name" value="EamA"/>
    <property type="match status" value="2"/>
</dbReference>
<feature type="transmembrane region" description="Helical" evidence="7">
    <location>
        <begin position="151"/>
        <end position="168"/>
    </location>
</feature>
<dbReference type="PANTHER" id="PTHR32322">
    <property type="entry name" value="INNER MEMBRANE TRANSPORTER"/>
    <property type="match status" value="1"/>
</dbReference>
<comment type="subcellular location">
    <subcellularLocation>
        <location evidence="1">Membrane</location>
        <topology evidence="1">Multi-pass membrane protein</topology>
    </subcellularLocation>
</comment>
<feature type="transmembrane region" description="Helical" evidence="7">
    <location>
        <begin position="218"/>
        <end position="235"/>
    </location>
</feature>
<reference evidence="9" key="1">
    <citation type="submission" date="2020-02" db="EMBL/GenBank/DDBJ databases">
        <title>Synteny-based analysis reveals conserved mechanism for high triclosan tolerance in Pseudomonas, as well as instances of horizontal transfer.</title>
        <authorList>
            <person name="Mcfarland A.G."/>
            <person name="Bertucci H.K."/>
            <person name="Litmann E."/>
            <person name="Shen J."/>
            <person name="Huttenhower C."/>
            <person name="Hartmann E.M."/>
        </authorList>
    </citation>
    <scope>NUCLEOTIDE SEQUENCE</scope>
    <source>
        <strain evidence="9">109A1</strain>
    </source>
</reference>
<name>A0AA40V5H6_STUST</name>
<feature type="region of interest" description="Disordered" evidence="6">
    <location>
        <begin position="1"/>
        <end position="29"/>
    </location>
</feature>
<evidence type="ECO:0000256" key="2">
    <source>
        <dbReference type="ARBA" id="ARBA00007362"/>
    </source>
</evidence>
<dbReference type="EMBL" id="JAAMRD010000006">
    <property type="protein sequence ID" value="MBA1304673.1"/>
    <property type="molecule type" value="Genomic_DNA"/>
</dbReference>
<feature type="transmembrane region" description="Helical" evidence="7">
    <location>
        <begin position="64"/>
        <end position="83"/>
    </location>
</feature>
<accession>A0AA40V5H6</accession>
<dbReference type="PANTHER" id="PTHR32322:SF2">
    <property type="entry name" value="EAMA DOMAIN-CONTAINING PROTEIN"/>
    <property type="match status" value="1"/>
</dbReference>
<dbReference type="InterPro" id="IPR000620">
    <property type="entry name" value="EamA_dom"/>
</dbReference>
<evidence type="ECO:0000256" key="1">
    <source>
        <dbReference type="ARBA" id="ARBA00004141"/>
    </source>
</evidence>
<dbReference type="SUPFAM" id="SSF103481">
    <property type="entry name" value="Multidrug resistance efflux transporter EmrE"/>
    <property type="match status" value="2"/>
</dbReference>
<evidence type="ECO:0000256" key="7">
    <source>
        <dbReference type="SAM" id="Phobius"/>
    </source>
</evidence>
<feature type="domain" description="EamA" evidence="8">
    <location>
        <begin position="37"/>
        <end position="160"/>
    </location>
</feature>
<dbReference type="Proteomes" id="UP001138621">
    <property type="component" value="Unassembled WGS sequence"/>
</dbReference>
<gene>
    <name evidence="9" type="ORF">G7024_09670</name>
</gene>
<comment type="caution">
    <text evidence="9">The sequence shown here is derived from an EMBL/GenBank/DDBJ whole genome shotgun (WGS) entry which is preliminary data.</text>
</comment>
<evidence type="ECO:0000313" key="9">
    <source>
        <dbReference type="EMBL" id="MBA1304673.1"/>
    </source>
</evidence>
<dbReference type="RefSeq" id="WP_181120583.1">
    <property type="nucleotide sequence ID" value="NZ_CP078087.1"/>
</dbReference>
<dbReference type="InterPro" id="IPR037185">
    <property type="entry name" value="EmrE-like"/>
</dbReference>
<feature type="transmembrane region" description="Helical" evidence="7">
    <location>
        <begin position="95"/>
        <end position="115"/>
    </location>
</feature>
<keyword evidence="3 7" id="KW-0812">Transmembrane</keyword>
<evidence type="ECO:0000256" key="4">
    <source>
        <dbReference type="ARBA" id="ARBA00022989"/>
    </source>
</evidence>
<evidence type="ECO:0000313" key="10">
    <source>
        <dbReference type="Proteomes" id="UP001138621"/>
    </source>
</evidence>
<feature type="transmembrane region" description="Helical" evidence="7">
    <location>
        <begin position="278"/>
        <end position="296"/>
    </location>
</feature>
<evidence type="ECO:0000256" key="6">
    <source>
        <dbReference type="SAM" id="MobiDB-lite"/>
    </source>
</evidence>
<evidence type="ECO:0000256" key="5">
    <source>
        <dbReference type="ARBA" id="ARBA00023136"/>
    </source>
</evidence>
<feature type="transmembrane region" description="Helical" evidence="7">
    <location>
        <begin position="121"/>
        <end position="139"/>
    </location>
</feature>
<dbReference type="InterPro" id="IPR050638">
    <property type="entry name" value="AA-Vitamin_Transporters"/>
</dbReference>
<organism evidence="9 10">
    <name type="scientific">Stutzerimonas stutzeri</name>
    <name type="common">Pseudomonas stutzeri</name>
    <dbReference type="NCBI Taxonomy" id="316"/>
    <lineage>
        <taxon>Bacteria</taxon>
        <taxon>Pseudomonadati</taxon>
        <taxon>Pseudomonadota</taxon>
        <taxon>Gammaproteobacteria</taxon>
        <taxon>Pseudomonadales</taxon>
        <taxon>Pseudomonadaceae</taxon>
        <taxon>Stutzerimonas</taxon>
    </lineage>
</organism>
<sequence length="329" mass="35412">MSRRYQEPSHAPTISRDDPRAGATTRGHERKRVTQAHLGMLLWALFVGLSFPAVGLLSDGLPPLLLTAMRFGIAALVLAPLAWRQSDGRPGWRTLLLYAAMGLCLAGFFCTMFWAAHRVSALSMATLFVSVPLLAYCLGRGLGVEQRAGRLLAILALGASGALGLAWAENGGDFSGMQLGFGELGFFFGCVASALYPVLSKWGLANGSLPTQAGLRTFWSLVAGAVLIGLMGAIWERPAALLHMNLLDLLLVTYLGVFSSAMTFFLQQRATSALTPGAVTAYSYLVPFVSMLLLFFDQPARMGWHWLPGSLLVILAIGLLLRRDGQPSR</sequence>
<evidence type="ECO:0000256" key="3">
    <source>
        <dbReference type="ARBA" id="ARBA00022692"/>
    </source>
</evidence>
<feature type="transmembrane region" description="Helical" evidence="7">
    <location>
        <begin position="302"/>
        <end position="321"/>
    </location>
</feature>
<proteinExistence type="inferred from homology"/>
<feature type="transmembrane region" description="Helical" evidence="7">
    <location>
        <begin position="180"/>
        <end position="198"/>
    </location>
</feature>
<feature type="domain" description="EamA" evidence="8">
    <location>
        <begin position="181"/>
        <end position="321"/>
    </location>
</feature>